<feature type="compositionally biased region" description="Basic residues" evidence="1">
    <location>
        <begin position="1"/>
        <end position="16"/>
    </location>
</feature>
<feature type="region of interest" description="Disordered" evidence="1">
    <location>
        <begin position="1"/>
        <end position="21"/>
    </location>
</feature>
<sequence>MSKSRKSTRQASRKPPRAASSYERWLAKAVHDFNRSERYKEIQEAHQIEQQELELVREMRQWL</sequence>
<name>A0AA44L9X9_CITBR</name>
<comment type="caution">
    <text evidence="2">The sequence shown here is derived from an EMBL/GenBank/DDBJ whole genome shotgun (WGS) entry which is preliminary data.</text>
</comment>
<evidence type="ECO:0000313" key="2">
    <source>
        <dbReference type="EMBL" id="OLY66196.1"/>
    </source>
</evidence>
<accession>A0AA44L9X9</accession>
<gene>
    <name evidence="2" type="ORF">BWD41_27020</name>
</gene>
<dbReference type="EMBL" id="MTCP01000045">
    <property type="protein sequence ID" value="OLY66196.1"/>
    <property type="molecule type" value="Genomic_DNA"/>
</dbReference>
<reference evidence="2 3" key="1">
    <citation type="submission" date="2017-01" db="EMBL/GenBank/DDBJ databases">
        <title>First report of the plasmid-mediated mcr-1 gene in Citrobacter freudii.</title>
        <authorList>
            <person name="Liu J."/>
            <person name="Yang Y."/>
            <person name="Li Y."/>
            <person name="Liu D."/>
            <person name="Tuo H."/>
            <person name="Davis M."/>
            <person name="Zhang A."/>
        </authorList>
    </citation>
    <scope>NUCLEOTIDE SEQUENCE [LARGE SCALE GENOMIC DNA]</scope>
    <source>
        <strain evidence="2 3">SCC4</strain>
    </source>
</reference>
<protein>
    <submittedName>
        <fullName evidence="2">Uncharacterized protein</fullName>
    </submittedName>
</protein>
<proteinExistence type="predicted"/>
<evidence type="ECO:0000313" key="3">
    <source>
        <dbReference type="Proteomes" id="UP000185597"/>
    </source>
</evidence>
<organism evidence="2 3">
    <name type="scientific">Citrobacter braakii</name>
    <dbReference type="NCBI Taxonomy" id="57706"/>
    <lineage>
        <taxon>Bacteria</taxon>
        <taxon>Pseudomonadati</taxon>
        <taxon>Pseudomonadota</taxon>
        <taxon>Gammaproteobacteria</taxon>
        <taxon>Enterobacterales</taxon>
        <taxon>Enterobacteriaceae</taxon>
        <taxon>Citrobacter</taxon>
        <taxon>Citrobacter freundii complex</taxon>
    </lineage>
</organism>
<evidence type="ECO:0000256" key="1">
    <source>
        <dbReference type="SAM" id="MobiDB-lite"/>
    </source>
</evidence>
<dbReference type="Proteomes" id="UP000185597">
    <property type="component" value="Unassembled WGS sequence"/>
</dbReference>
<dbReference type="AlphaFoldDB" id="A0AA44L9X9"/>